<dbReference type="Proteomes" id="UP001152888">
    <property type="component" value="Unassembled WGS sequence"/>
</dbReference>
<sequence>MIDNIVTCTNLYIENKKQNFPRDRDCKITSSTEIQALFGALYIIAVKKGNRVDVRELWSTDGTGMIRLRAAFSYRRFLFLLRALRFDNINTRKERQNIDKLAAIRDIYSDFVKNCMNNYIPGEFITIDEMLHPFRGRCGFVQYMPQKPAKYGIKIYALCDSRTYYTWNREIYCGQQRDGPFQTSNKPSDIVRRLVDPLKNSKRNLTTDNYYTSYPIADYLLQNGLTLIGTIKKNKKEIPPEFLPNKARIVGSSLFGFQDEINLVSYVPKKNKAVIILSSVDDKGEVDEATNKPTIILDYNRTKSGVDTVDQKCAFYTTQRTTRRWPLAIFFRILDITGINVEIGFNNTKPTEESPRRRKFLNELGVSLMEHHMAERAKIITLPKDIREFLSRYQTTVDEVPAIKQNGSGRCHVCSAHKNNKTTVRCDSCYQFVCKSHCRKTVQCDTCLYTPMEED</sequence>
<gene>
    <name evidence="3" type="ORF">ACAOBT_LOCUS16549</name>
    <name evidence="2" type="ORF">ACAOBT_LOCUS9054</name>
</gene>
<dbReference type="Pfam" id="PF13843">
    <property type="entry name" value="DDE_Tnp_1_7"/>
    <property type="match status" value="1"/>
</dbReference>
<organism evidence="3 4">
    <name type="scientific">Acanthoscelides obtectus</name>
    <name type="common">Bean weevil</name>
    <name type="synonym">Bruchus obtectus</name>
    <dbReference type="NCBI Taxonomy" id="200917"/>
    <lineage>
        <taxon>Eukaryota</taxon>
        <taxon>Metazoa</taxon>
        <taxon>Ecdysozoa</taxon>
        <taxon>Arthropoda</taxon>
        <taxon>Hexapoda</taxon>
        <taxon>Insecta</taxon>
        <taxon>Pterygota</taxon>
        <taxon>Neoptera</taxon>
        <taxon>Endopterygota</taxon>
        <taxon>Coleoptera</taxon>
        <taxon>Polyphaga</taxon>
        <taxon>Cucujiformia</taxon>
        <taxon>Chrysomeloidea</taxon>
        <taxon>Chrysomelidae</taxon>
        <taxon>Bruchinae</taxon>
        <taxon>Bruchini</taxon>
        <taxon>Acanthoscelides</taxon>
    </lineage>
</organism>
<reference evidence="3" key="1">
    <citation type="submission" date="2022-03" db="EMBL/GenBank/DDBJ databases">
        <authorList>
            <person name="Sayadi A."/>
        </authorList>
    </citation>
    <scope>NUCLEOTIDE SEQUENCE</scope>
</reference>
<dbReference type="PANTHER" id="PTHR46599:SF6">
    <property type="entry name" value="DUAL SPECIFICITY PHOSPHATASE 26"/>
    <property type="match status" value="1"/>
</dbReference>
<accession>A0A9P0L2I5</accession>
<feature type="domain" description="PiggyBac transposable element-derived protein" evidence="1">
    <location>
        <begin position="1"/>
        <end position="340"/>
    </location>
</feature>
<dbReference type="InterPro" id="IPR029526">
    <property type="entry name" value="PGBD"/>
</dbReference>
<evidence type="ECO:0000259" key="1">
    <source>
        <dbReference type="Pfam" id="PF13843"/>
    </source>
</evidence>
<dbReference type="AlphaFoldDB" id="A0A9P0L2I5"/>
<dbReference type="PANTHER" id="PTHR46599">
    <property type="entry name" value="PIGGYBAC TRANSPOSABLE ELEMENT-DERIVED PROTEIN 4"/>
    <property type="match status" value="1"/>
</dbReference>
<protein>
    <recommendedName>
        <fullName evidence="1">PiggyBac transposable element-derived protein domain-containing protein</fullName>
    </recommendedName>
</protein>
<evidence type="ECO:0000313" key="2">
    <source>
        <dbReference type="EMBL" id="CAH1970682.1"/>
    </source>
</evidence>
<keyword evidence="4" id="KW-1185">Reference proteome</keyword>
<name>A0A9P0L2I5_ACAOB</name>
<proteinExistence type="predicted"/>
<evidence type="ECO:0000313" key="3">
    <source>
        <dbReference type="EMBL" id="CAH1985226.1"/>
    </source>
</evidence>
<dbReference type="OrthoDB" id="8123139at2759"/>
<comment type="caution">
    <text evidence="3">The sequence shown here is derived from an EMBL/GenBank/DDBJ whole genome shotgun (WGS) entry which is preliminary data.</text>
</comment>
<dbReference type="EMBL" id="CAKOFQ010006777">
    <property type="protein sequence ID" value="CAH1970682.1"/>
    <property type="molecule type" value="Genomic_DNA"/>
</dbReference>
<dbReference type="EMBL" id="CAKOFQ010006973">
    <property type="protein sequence ID" value="CAH1985226.1"/>
    <property type="molecule type" value="Genomic_DNA"/>
</dbReference>
<evidence type="ECO:0000313" key="4">
    <source>
        <dbReference type="Proteomes" id="UP001152888"/>
    </source>
</evidence>